<keyword evidence="1" id="KW-0472">Membrane</keyword>
<keyword evidence="1" id="KW-1133">Transmembrane helix</keyword>
<gene>
    <name evidence="2" type="ORF">PLOB_00039851</name>
</gene>
<accession>A0ABN8PCF6</accession>
<proteinExistence type="predicted"/>
<feature type="transmembrane region" description="Helical" evidence="1">
    <location>
        <begin position="6"/>
        <end position="27"/>
    </location>
</feature>
<name>A0ABN8PCF6_9CNID</name>
<evidence type="ECO:0000313" key="3">
    <source>
        <dbReference type="Proteomes" id="UP001159405"/>
    </source>
</evidence>
<evidence type="ECO:0008006" key="4">
    <source>
        <dbReference type="Google" id="ProtNLM"/>
    </source>
</evidence>
<keyword evidence="1" id="KW-0812">Transmembrane</keyword>
<organism evidence="2 3">
    <name type="scientific">Porites lobata</name>
    <dbReference type="NCBI Taxonomy" id="104759"/>
    <lineage>
        <taxon>Eukaryota</taxon>
        <taxon>Metazoa</taxon>
        <taxon>Cnidaria</taxon>
        <taxon>Anthozoa</taxon>
        <taxon>Hexacorallia</taxon>
        <taxon>Scleractinia</taxon>
        <taxon>Fungiina</taxon>
        <taxon>Poritidae</taxon>
        <taxon>Porites</taxon>
    </lineage>
</organism>
<reference evidence="2 3" key="1">
    <citation type="submission" date="2022-05" db="EMBL/GenBank/DDBJ databases">
        <authorList>
            <consortium name="Genoscope - CEA"/>
            <person name="William W."/>
        </authorList>
    </citation>
    <scope>NUCLEOTIDE SEQUENCE [LARGE SCALE GENOMIC DNA]</scope>
</reference>
<dbReference type="EMBL" id="CALNXK010000060">
    <property type="protein sequence ID" value="CAH3137936.1"/>
    <property type="molecule type" value="Genomic_DNA"/>
</dbReference>
<evidence type="ECO:0000256" key="1">
    <source>
        <dbReference type="SAM" id="Phobius"/>
    </source>
</evidence>
<dbReference type="Proteomes" id="UP001159405">
    <property type="component" value="Unassembled WGS sequence"/>
</dbReference>
<comment type="caution">
    <text evidence="2">The sequence shown here is derived from an EMBL/GenBank/DDBJ whole genome shotgun (WGS) entry which is preliminary data.</text>
</comment>
<keyword evidence="3" id="KW-1185">Reference proteome</keyword>
<evidence type="ECO:0000313" key="2">
    <source>
        <dbReference type="EMBL" id="CAH3137936.1"/>
    </source>
</evidence>
<sequence>MHSTSFSVACYMLAGVVVVFFLFFFFFKYKVSHLARAHGKALKDKLHISLVAKTSSKGNPAMDFLDPERVNGKQYQLLSRDDNILCPKSVERSLREISNLCRTAFCQTDKVILKSVGV</sequence>
<protein>
    <recommendedName>
        <fullName evidence="4">ATP synthase F0 subunit 8</fullName>
    </recommendedName>
</protein>